<feature type="transmembrane region" description="Helical" evidence="7">
    <location>
        <begin position="220"/>
        <end position="241"/>
    </location>
</feature>
<evidence type="ECO:0000256" key="3">
    <source>
        <dbReference type="ARBA" id="ARBA00022475"/>
    </source>
</evidence>
<proteinExistence type="inferred from homology"/>
<dbReference type="PANTHER" id="PTHR30151:SF20">
    <property type="entry name" value="ABC TRANSPORTER PERMEASE PROTEIN HI_0355-RELATED"/>
    <property type="match status" value="1"/>
</dbReference>
<protein>
    <submittedName>
        <fullName evidence="9">ABC transporter permease subunit</fullName>
    </submittedName>
</protein>
<evidence type="ECO:0000313" key="10">
    <source>
        <dbReference type="Proteomes" id="UP000501003"/>
    </source>
</evidence>
<evidence type="ECO:0000256" key="7">
    <source>
        <dbReference type="RuleBase" id="RU363032"/>
    </source>
</evidence>
<evidence type="ECO:0000259" key="8">
    <source>
        <dbReference type="PROSITE" id="PS50928"/>
    </source>
</evidence>
<feature type="transmembrane region" description="Helical" evidence="7">
    <location>
        <begin position="100"/>
        <end position="119"/>
    </location>
</feature>
<evidence type="ECO:0000256" key="5">
    <source>
        <dbReference type="ARBA" id="ARBA00022989"/>
    </source>
</evidence>
<evidence type="ECO:0000256" key="6">
    <source>
        <dbReference type="ARBA" id="ARBA00023136"/>
    </source>
</evidence>
<dbReference type="AlphaFoldDB" id="A0A7D4PYL5"/>
<feature type="transmembrane region" description="Helical" evidence="7">
    <location>
        <begin position="131"/>
        <end position="150"/>
    </location>
</feature>
<dbReference type="KEGG" id="aqg:HRU87_02700"/>
<dbReference type="CDD" id="cd06261">
    <property type="entry name" value="TM_PBP2"/>
    <property type="match status" value="1"/>
</dbReference>
<sequence length="290" mass="31260">MNFKLEDAEDRSLIAVRKKVKRDAAKQTAKVVSDSLVNTGISLSVVLVLWMLGLWAFGVTPYIGKGPLEVFDWLWLDEDALENQQLVVTALSQTMVDASIGFGFGLFFATLVSVLFTMSKSLEQALMPIAMLLRSVPLIAMAPILILIFGREQATVAVMGAIVVLFPALVNIVFGLRSASSSMIDVATVYGANKLAALRFVAFPSSLPSFFAAVKISVPGAITGALLVEWLATGQGIGYGIISAVGRAKTNEVWAYVVVITLVSILLYNLVGLLEGYVLKRFAPQAWKAR</sequence>
<feature type="transmembrane region" description="Helical" evidence="7">
    <location>
        <begin position="196"/>
        <end position="214"/>
    </location>
</feature>
<dbReference type="EMBL" id="CP054056">
    <property type="protein sequence ID" value="QKJ25125.1"/>
    <property type="molecule type" value="Genomic_DNA"/>
</dbReference>
<keyword evidence="3" id="KW-1003">Cell membrane</keyword>
<keyword evidence="10" id="KW-1185">Reference proteome</keyword>
<dbReference type="InterPro" id="IPR000515">
    <property type="entry name" value="MetI-like"/>
</dbReference>
<accession>A0A7D4PYL5</accession>
<feature type="domain" description="ABC transmembrane type-1" evidence="8">
    <location>
        <begin position="87"/>
        <end position="275"/>
    </location>
</feature>
<feature type="transmembrane region" description="Helical" evidence="7">
    <location>
        <begin position="36"/>
        <end position="57"/>
    </location>
</feature>
<dbReference type="SUPFAM" id="SSF161098">
    <property type="entry name" value="MetI-like"/>
    <property type="match status" value="1"/>
</dbReference>
<dbReference type="Pfam" id="PF00528">
    <property type="entry name" value="BPD_transp_1"/>
    <property type="match status" value="1"/>
</dbReference>
<organism evidence="9 10">
    <name type="scientific">Aquiluna borgnonia</name>
    <dbReference type="NCBI Taxonomy" id="2499157"/>
    <lineage>
        <taxon>Bacteria</taxon>
        <taxon>Bacillati</taxon>
        <taxon>Actinomycetota</taxon>
        <taxon>Actinomycetes</taxon>
        <taxon>Micrococcales</taxon>
        <taxon>Microbacteriaceae</taxon>
        <taxon>Luna cluster</taxon>
        <taxon>Luna-1 subcluster</taxon>
        <taxon>Aquiluna</taxon>
    </lineage>
</organism>
<dbReference type="PROSITE" id="PS50928">
    <property type="entry name" value="ABC_TM1"/>
    <property type="match status" value="1"/>
</dbReference>
<evidence type="ECO:0000256" key="2">
    <source>
        <dbReference type="ARBA" id="ARBA00022448"/>
    </source>
</evidence>
<evidence type="ECO:0000256" key="1">
    <source>
        <dbReference type="ARBA" id="ARBA00004651"/>
    </source>
</evidence>
<feature type="transmembrane region" description="Helical" evidence="7">
    <location>
        <begin position="156"/>
        <end position="176"/>
    </location>
</feature>
<reference evidence="9 10" key="1">
    <citation type="submission" date="2020-05" db="EMBL/GenBank/DDBJ databases">
        <title>Aquirufa sp. strain 15G-AUS-rot a new Aquirufa species.</title>
        <authorList>
            <person name="Pitt A."/>
            <person name="Hahn M.W."/>
        </authorList>
    </citation>
    <scope>NUCLEOTIDE SEQUENCE [LARGE SCALE GENOMIC DNA]</scope>
    <source>
        <strain evidence="9 10">15G-AUS-rot</strain>
    </source>
</reference>
<keyword evidence="5 7" id="KW-1133">Transmembrane helix</keyword>
<dbReference type="PANTHER" id="PTHR30151">
    <property type="entry name" value="ALKANE SULFONATE ABC TRANSPORTER-RELATED, MEMBRANE SUBUNIT"/>
    <property type="match status" value="1"/>
</dbReference>
<dbReference type="Proteomes" id="UP000501003">
    <property type="component" value="Chromosome"/>
</dbReference>
<evidence type="ECO:0000256" key="4">
    <source>
        <dbReference type="ARBA" id="ARBA00022692"/>
    </source>
</evidence>
<gene>
    <name evidence="9" type="ORF">HRU87_02700</name>
</gene>
<feature type="transmembrane region" description="Helical" evidence="7">
    <location>
        <begin position="253"/>
        <end position="271"/>
    </location>
</feature>
<dbReference type="RefSeq" id="WP_173493422.1">
    <property type="nucleotide sequence ID" value="NZ_CP054056.1"/>
</dbReference>
<dbReference type="GO" id="GO:0005886">
    <property type="term" value="C:plasma membrane"/>
    <property type="evidence" value="ECO:0007669"/>
    <property type="project" value="UniProtKB-SubCell"/>
</dbReference>
<comment type="similarity">
    <text evidence="7">Belongs to the binding-protein-dependent transport system permease family.</text>
</comment>
<keyword evidence="6 7" id="KW-0472">Membrane</keyword>
<evidence type="ECO:0000313" key="9">
    <source>
        <dbReference type="EMBL" id="QKJ25125.1"/>
    </source>
</evidence>
<dbReference type="InterPro" id="IPR035906">
    <property type="entry name" value="MetI-like_sf"/>
</dbReference>
<keyword evidence="4 7" id="KW-0812">Transmembrane</keyword>
<name>A0A7D4PYL5_9MICO</name>
<comment type="subcellular location">
    <subcellularLocation>
        <location evidence="1 7">Cell membrane</location>
        <topology evidence="1 7">Multi-pass membrane protein</topology>
    </subcellularLocation>
</comment>
<dbReference type="GO" id="GO:0055085">
    <property type="term" value="P:transmembrane transport"/>
    <property type="evidence" value="ECO:0007669"/>
    <property type="project" value="InterPro"/>
</dbReference>
<dbReference type="Gene3D" id="1.10.3720.10">
    <property type="entry name" value="MetI-like"/>
    <property type="match status" value="1"/>
</dbReference>
<keyword evidence="2 7" id="KW-0813">Transport</keyword>